<comment type="caution">
    <text evidence="3">The sequence shown here is derived from an EMBL/GenBank/DDBJ whole genome shotgun (WGS) entry which is preliminary data.</text>
</comment>
<evidence type="ECO:0000313" key="3">
    <source>
        <dbReference type="EMBL" id="MDR6214033.1"/>
    </source>
</evidence>
<evidence type="ECO:0000259" key="2">
    <source>
        <dbReference type="Pfam" id="PF09835"/>
    </source>
</evidence>
<sequence>MMQSLCTLRRWLRGLEPRARALMGGSGWLQRMQPWLERRQLFRFQRQPLARGVAAGAFCGLIPGPLQLPATALACAWVRGNVVAGGVTTFYTNPLTTVPLYALAFQMGALVLPGEQVLPAWQSVAPGGDFTVQALAAWIQALGLPLLVGLPVLGLLFAALGYLAVQLLWLAPAVQRGRRWQRARAAALPLQGPGG</sequence>
<dbReference type="Pfam" id="PF09835">
    <property type="entry name" value="DUF2062"/>
    <property type="match status" value="1"/>
</dbReference>
<feature type="transmembrane region" description="Helical" evidence="1">
    <location>
        <begin position="154"/>
        <end position="174"/>
    </location>
</feature>
<dbReference type="Proteomes" id="UP001267710">
    <property type="component" value="Unassembled WGS sequence"/>
</dbReference>
<reference evidence="3 4" key="1">
    <citation type="submission" date="2023-08" db="EMBL/GenBank/DDBJ databases">
        <title>Functional and genomic diversity of the sorghum phyllosphere microbiome.</title>
        <authorList>
            <person name="Shade A."/>
        </authorList>
    </citation>
    <scope>NUCLEOTIDE SEQUENCE [LARGE SCALE GENOMIC DNA]</scope>
    <source>
        <strain evidence="3 4">SORGH_AS_0335</strain>
    </source>
</reference>
<feature type="domain" description="DUF2062" evidence="2">
    <location>
        <begin position="30"/>
        <end position="173"/>
    </location>
</feature>
<evidence type="ECO:0000313" key="4">
    <source>
        <dbReference type="Proteomes" id="UP001267710"/>
    </source>
</evidence>
<dbReference type="InterPro" id="IPR018639">
    <property type="entry name" value="DUF2062"/>
</dbReference>
<protein>
    <submittedName>
        <fullName evidence="3">Uncharacterized protein (DUF2062 family)</fullName>
    </submittedName>
</protein>
<keyword evidence="1" id="KW-0812">Transmembrane</keyword>
<keyword evidence="1" id="KW-1133">Transmembrane helix</keyword>
<evidence type="ECO:0000256" key="1">
    <source>
        <dbReference type="SAM" id="Phobius"/>
    </source>
</evidence>
<name>A0ABU1IC63_9BURK</name>
<dbReference type="RefSeq" id="WP_309827995.1">
    <property type="nucleotide sequence ID" value="NZ_JAVIZX010000001.1"/>
</dbReference>
<accession>A0ABU1IC63</accession>
<dbReference type="EMBL" id="JAVIZX010000001">
    <property type="protein sequence ID" value="MDR6214033.1"/>
    <property type="molecule type" value="Genomic_DNA"/>
</dbReference>
<keyword evidence="4" id="KW-1185">Reference proteome</keyword>
<dbReference type="PANTHER" id="PTHR40547">
    <property type="entry name" value="SLL0298 PROTEIN"/>
    <property type="match status" value="1"/>
</dbReference>
<gene>
    <name evidence="3" type="ORF">QE399_001722</name>
</gene>
<proteinExistence type="predicted"/>
<organism evidence="3 4">
    <name type="scientific">Paracidovorax wautersii</name>
    <dbReference type="NCBI Taxonomy" id="1177982"/>
    <lineage>
        <taxon>Bacteria</taxon>
        <taxon>Pseudomonadati</taxon>
        <taxon>Pseudomonadota</taxon>
        <taxon>Betaproteobacteria</taxon>
        <taxon>Burkholderiales</taxon>
        <taxon>Comamonadaceae</taxon>
        <taxon>Paracidovorax</taxon>
    </lineage>
</organism>
<dbReference type="PANTHER" id="PTHR40547:SF1">
    <property type="entry name" value="SLL0298 PROTEIN"/>
    <property type="match status" value="1"/>
</dbReference>
<keyword evidence="1" id="KW-0472">Membrane</keyword>